<accession>A0ABN2DVC3</accession>
<dbReference type="EMBL" id="BAAAPH010000017">
    <property type="protein sequence ID" value="GAA1587808.1"/>
    <property type="molecule type" value="Genomic_DNA"/>
</dbReference>
<name>A0ABN2DVC3_9ACTN</name>
<dbReference type="RefSeq" id="WP_344236845.1">
    <property type="nucleotide sequence ID" value="NZ_BAAAPH010000017.1"/>
</dbReference>
<proteinExistence type="predicted"/>
<sequence length="91" mass="10476">MTAPHEAPVNDRVLLSFDGRVLEVFGYVDAARYHLREQPRLEIKPGRRPILQIITRHGRRHNLPYDAELLPGLQALADELARWVRAEDGKN</sequence>
<evidence type="ECO:0000313" key="2">
    <source>
        <dbReference type="Proteomes" id="UP001501705"/>
    </source>
</evidence>
<organism evidence="1 2">
    <name type="scientific">Kribbella hippodromi</name>
    <dbReference type="NCBI Taxonomy" id="434347"/>
    <lineage>
        <taxon>Bacteria</taxon>
        <taxon>Bacillati</taxon>
        <taxon>Actinomycetota</taxon>
        <taxon>Actinomycetes</taxon>
        <taxon>Propionibacteriales</taxon>
        <taxon>Kribbellaceae</taxon>
        <taxon>Kribbella</taxon>
    </lineage>
</organism>
<dbReference type="Proteomes" id="UP001501705">
    <property type="component" value="Unassembled WGS sequence"/>
</dbReference>
<gene>
    <name evidence="1" type="ORF">GCM10009804_49910</name>
</gene>
<evidence type="ECO:0000313" key="1">
    <source>
        <dbReference type="EMBL" id="GAA1587808.1"/>
    </source>
</evidence>
<keyword evidence="2" id="KW-1185">Reference proteome</keyword>
<reference evidence="1 2" key="1">
    <citation type="journal article" date="2019" name="Int. J. Syst. Evol. Microbiol.">
        <title>The Global Catalogue of Microorganisms (GCM) 10K type strain sequencing project: providing services to taxonomists for standard genome sequencing and annotation.</title>
        <authorList>
            <consortium name="The Broad Institute Genomics Platform"/>
            <consortium name="The Broad Institute Genome Sequencing Center for Infectious Disease"/>
            <person name="Wu L."/>
            <person name="Ma J."/>
        </authorList>
    </citation>
    <scope>NUCLEOTIDE SEQUENCE [LARGE SCALE GENOMIC DNA]</scope>
    <source>
        <strain evidence="1 2">JCM 15572</strain>
    </source>
</reference>
<protein>
    <submittedName>
        <fullName evidence="1">Uncharacterized protein</fullName>
    </submittedName>
</protein>
<comment type="caution">
    <text evidence="1">The sequence shown here is derived from an EMBL/GenBank/DDBJ whole genome shotgun (WGS) entry which is preliminary data.</text>
</comment>